<proteinExistence type="predicted"/>
<organism evidence="1 2">
    <name type="scientific">Cupriavidus oxalaticus</name>
    <dbReference type="NCBI Taxonomy" id="96344"/>
    <lineage>
        <taxon>Bacteria</taxon>
        <taxon>Pseudomonadati</taxon>
        <taxon>Pseudomonadota</taxon>
        <taxon>Betaproteobacteria</taxon>
        <taxon>Burkholderiales</taxon>
        <taxon>Burkholderiaceae</taxon>
        <taxon>Cupriavidus</taxon>
    </lineage>
</organism>
<evidence type="ECO:0000313" key="2">
    <source>
        <dbReference type="Proteomes" id="UP000256862"/>
    </source>
</evidence>
<dbReference type="AlphaFoldDB" id="A0A976GBJ4"/>
<reference evidence="1 2" key="1">
    <citation type="submission" date="2018-01" db="EMBL/GenBank/DDBJ databases">
        <authorList>
            <person name="Clerissi C."/>
        </authorList>
    </citation>
    <scope>NUCLEOTIDE SEQUENCE [LARGE SCALE GENOMIC DNA]</scope>
    <source>
        <strain evidence="1">Cupriavidus oxalaticus LMG 2235</strain>
    </source>
</reference>
<accession>A0A976GBJ4</accession>
<dbReference type="EMBL" id="OGUS01000129">
    <property type="protein sequence ID" value="SPC17073.1"/>
    <property type="molecule type" value="Genomic_DNA"/>
</dbReference>
<comment type="caution">
    <text evidence="1">The sequence shown here is derived from an EMBL/GenBank/DDBJ whole genome shotgun (WGS) entry which is preliminary data.</text>
</comment>
<name>A0A976GBJ4_9BURK</name>
<sequence>MHFWPGDWARAGNAAGCWSDFRFTASGADSDSPEVRCGKARNGVSCSFFLVLVSGTAKETGLCVIPARHRQQ</sequence>
<protein>
    <submittedName>
        <fullName evidence="1">Uncharacterized protein</fullName>
    </submittedName>
</protein>
<evidence type="ECO:0000313" key="1">
    <source>
        <dbReference type="EMBL" id="SPC17073.1"/>
    </source>
</evidence>
<gene>
    <name evidence="1" type="ORF">CO2235_70119</name>
</gene>
<dbReference type="Proteomes" id="UP000256862">
    <property type="component" value="Chromosome CO2235"/>
</dbReference>